<evidence type="ECO:0000256" key="2">
    <source>
        <dbReference type="ARBA" id="ARBA00005695"/>
    </source>
</evidence>
<evidence type="ECO:0000256" key="1">
    <source>
        <dbReference type="ARBA" id="ARBA00004418"/>
    </source>
</evidence>
<keyword evidence="6" id="KW-1185">Reference proteome</keyword>
<evidence type="ECO:0000313" key="5">
    <source>
        <dbReference type="EMBL" id="RVT98633.1"/>
    </source>
</evidence>
<dbReference type="Gene3D" id="3.10.105.10">
    <property type="entry name" value="Dipeptide-binding Protein, Domain 3"/>
    <property type="match status" value="1"/>
</dbReference>
<dbReference type="GO" id="GO:0043190">
    <property type="term" value="C:ATP-binding cassette (ABC) transporter complex"/>
    <property type="evidence" value="ECO:0007669"/>
    <property type="project" value="InterPro"/>
</dbReference>
<dbReference type="CDD" id="cd08517">
    <property type="entry name" value="PBP2_NikA_DppA_OppA_like_13"/>
    <property type="match status" value="1"/>
</dbReference>
<dbReference type="Gene3D" id="3.40.190.10">
    <property type="entry name" value="Periplasmic binding protein-like II"/>
    <property type="match status" value="1"/>
</dbReference>
<dbReference type="Proteomes" id="UP000282957">
    <property type="component" value="Unassembled WGS sequence"/>
</dbReference>
<reference evidence="5 6" key="1">
    <citation type="submission" date="2019-01" db="EMBL/GenBank/DDBJ databases">
        <authorList>
            <person name="Chen W.-M."/>
        </authorList>
    </citation>
    <scope>NUCLEOTIDE SEQUENCE [LARGE SCALE GENOMIC DNA]</scope>
    <source>
        <strain evidence="5 6">CCP-6</strain>
    </source>
</reference>
<dbReference type="PANTHER" id="PTHR30290">
    <property type="entry name" value="PERIPLASMIC BINDING COMPONENT OF ABC TRANSPORTER"/>
    <property type="match status" value="1"/>
</dbReference>
<comment type="subcellular location">
    <subcellularLocation>
        <location evidence="1">Periplasm</location>
    </subcellularLocation>
</comment>
<comment type="caution">
    <text evidence="5">The sequence shown here is derived from an EMBL/GenBank/DDBJ whole genome shotgun (WGS) entry which is preliminary data.</text>
</comment>
<dbReference type="SUPFAM" id="SSF53850">
    <property type="entry name" value="Periplasmic binding protein-like II"/>
    <property type="match status" value="1"/>
</dbReference>
<dbReference type="InterPro" id="IPR039424">
    <property type="entry name" value="SBP_5"/>
</dbReference>
<dbReference type="RefSeq" id="WP_127785105.1">
    <property type="nucleotide sequence ID" value="NZ_SACL01000001.1"/>
</dbReference>
<dbReference type="PIRSF" id="PIRSF002741">
    <property type="entry name" value="MppA"/>
    <property type="match status" value="1"/>
</dbReference>
<dbReference type="GO" id="GO:0030288">
    <property type="term" value="C:outer membrane-bounded periplasmic space"/>
    <property type="evidence" value="ECO:0007669"/>
    <property type="project" value="UniProtKB-ARBA"/>
</dbReference>
<evidence type="ECO:0000313" key="6">
    <source>
        <dbReference type="Proteomes" id="UP000282957"/>
    </source>
</evidence>
<dbReference type="AlphaFoldDB" id="A0A437MLY9"/>
<protein>
    <submittedName>
        <fullName evidence="5">ABC transporter substrate-binding protein</fullName>
    </submittedName>
</protein>
<dbReference type="GO" id="GO:1904680">
    <property type="term" value="F:peptide transmembrane transporter activity"/>
    <property type="evidence" value="ECO:0007669"/>
    <property type="project" value="TreeGrafter"/>
</dbReference>
<keyword evidence="3" id="KW-0732">Signal</keyword>
<evidence type="ECO:0000259" key="4">
    <source>
        <dbReference type="Pfam" id="PF00496"/>
    </source>
</evidence>
<organism evidence="5 6">
    <name type="scientific">Rhodovarius crocodyli</name>
    <dbReference type="NCBI Taxonomy" id="1979269"/>
    <lineage>
        <taxon>Bacteria</taxon>
        <taxon>Pseudomonadati</taxon>
        <taxon>Pseudomonadota</taxon>
        <taxon>Alphaproteobacteria</taxon>
        <taxon>Acetobacterales</taxon>
        <taxon>Roseomonadaceae</taxon>
        <taxon>Rhodovarius</taxon>
    </lineage>
</organism>
<evidence type="ECO:0000256" key="3">
    <source>
        <dbReference type="ARBA" id="ARBA00022729"/>
    </source>
</evidence>
<dbReference type="PANTHER" id="PTHR30290:SF38">
    <property type="entry name" value="D,D-DIPEPTIDE-BINDING PERIPLASMIC PROTEIN DDPA-RELATED"/>
    <property type="match status" value="1"/>
</dbReference>
<comment type="similarity">
    <text evidence="2">Belongs to the bacterial solute-binding protein 5 family.</text>
</comment>
<sequence>MVANTVSRRGAFGLGAGLAAASGARAADPKRIIGVIEEDPPFMNLAISSGISSSVASAPVYSALTRMDAKGDITGDLAERWDISPDGKTYTFHLREGVTWHDGRPFTSADAQFSLGELNSKLNPYRGALKSIDSIDAPDPRTVVLKLKNPQASLMVSLGNFCGAILPKHLWEGTDPARNPHNKNPIGTGPFKFVSFSPGDRITYAKNENYFIPGKPAFDELIFRIIPDPAARMAAFTRGEIDMVYSSALPATEIPRVRRMRGVDLRFSAVQASSYQAYINIRNAPFDDVRVRRALFHAIDRKFVRDSVFPGLAQEMVGPVPPNSPLYNRALTDYALDPARANALLDEAGKPRGAGGVRFDLRYLFGAADLSARKIGEVMAQNLAAVGIRVVLTPLDRGTLIQRAYVAREFDMVITSFALGPDPDVGVERFYNSNNIFPVQAVNCSPYVNPEVDRLFDEQRVQTDPARRKAIYDRIQEIVWRDVPTFPFCCYSLPGAVRTSFATGVFDTVDAPSREDFAFAAPAGR</sequence>
<accession>A0A437MLY9</accession>
<dbReference type="InterPro" id="IPR000914">
    <property type="entry name" value="SBP_5_dom"/>
</dbReference>
<dbReference type="Pfam" id="PF00496">
    <property type="entry name" value="SBP_bac_5"/>
    <property type="match status" value="1"/>
</dbReference>
<dbReference type="EMBL" id="SACL01000001">
    <property type="protein sequence ID" value="RVT98633.1"/>
    <property type="molecule type" value="Genomic_DNA"/>
</dbReference>
<dbReference type="InterPro" id="IPR030678">
    <property type="entry name" value="Peptide/Ni-bd"/>
</dbReference>
<dbReference type="OrthoDB" id="9803988at2"/>
<proteinExistence type="inferred from homology"/>
<name>A0A437MLY9_9PROT</name>
<feature type="domain" description="Solute-binding protein family 5" evidence="4">
    <location>
        <begin position="73"/>
        <end position="436"/>
    </location>
</feature>
<dbReference type="GO" id="GO:0015833">
    <property type="term" value="P:peptide transport"/>
    <property type="evidence" value="ECO:0007669"/>
    <property type="project" value="TreeGrafter"/>
</dbReference>
<gene>
    <name evidence="5" type="ORF">EOD42_00515</name>
</gene>